<keyword evidence="3" id="KW-1185">Reference proteome</keyword>
<evidence type="ECO:0000313" key="2">
    <source>
        <dbReference type="EMBL" id="OJG11809.1"/>
    </source>
</evidence>
<dbReference type="STRING" id="328396.RU93_GL001042"/>
<feature type="transmembrane region" description="Helical" evidence="1">
    <location>
        <begin position="175"/>
        <end position="192"/>
    </location>
</feature>
<dbReference type="Proteomes" id="UP000182149">
    <property type="component" value="Unassembled WGS sequence"/>
</dbReference>
<protein>
    <submittedName>
        <fullName evidence="2">Uncharacterized protein</fullName>
    </submittedName>
</protein>
<feature type="transmembrane region" description="Helical" evidence="1">
    <location>
        <begin position="270"/>
        <end position="289"/>
    </location>
</feature>
<keyword evidence="1" id="KW-0472">Membrane</keyword>
<feature type="transmembrane region" description="Helical" evidence="1">
    <location>
        <begin position="301"/>
        <end position="320"/>
    </location>
</feature>
<dbReference type="AlphaFoldDB" id="A0A1L8QWE2"/>
<feature type="transmembrane region" description="Helical" evidence="1">
    <location>
        <begin position="51"/>
        <end position="70"/>
    </location>
</feature>
<keyword evidence="1" id="KW-0812">Transmembrane</keyword>
<feature type="transmembrane region" description="Helical" evidence="1">
    <location>
        <begin position="389"/>
        <end position="410"/>
    </location>
</feature>
<feature type="transmembrane region" description="Helical" evidence="1">
    <location>
        <begin position="453"/>
        <end position="473"/>
    </location>
</feature>
<proteinExistence type="predicted"/>
<gene>
    <name evidence="2" type="ORF">RU93_GL001042</name>
</gene>
<organism evidence="2 3">
    <name type="scientific">Enterococcus aquimarinus</name>
    <dbReference type="NCBI Taxonomy" id="328396"/>
    <lineage>
        <taxon>Bacteria</taxon>
        <taxon>Bacillati</taxon>
        <taxon>Bacillota</taxon>
        <taxon>Bacilli</taxon>
        <taxon>Lactobacillales</taxon>
        <taxon>Enterococcaceae</taxon>
        <taxon>Enterococcus</taxon>
    </lineage>
</organism>
<comment type="caution">
    <text evidence="2">The sequence shown here is derived from an EMBL/GenBank/DDBJ whole genome shotgun (WGS) entry which is preliminary data.</text>
</comment>
<evidence type="ECO:0000256" key="1">
    <source>
        <dbReference type="SAM" id="Phobius"/>
    </source>
</evidence>
<feature type="transmembrane region" description="Helical" evidence="1">
    <location>
        <begin position="227"/>
        <end position="250"/>
    </location>
</feature>
<dbReference type="EMBL" id="JXKD01000002">
    <property type="protein sequence ID" value="OJG11809.1"/>
    <property type="molecule type" value="Genomic_DNA"/>
</dbReference>
<feature type="transmembrane region" description="Helical" evidence="1">
    <location>
        <begin position="91"/>
        <end position="114"/>
    </location>
</feature>
<keyword evidence="1" id="KW-1133">Transmembrane helix</keyword>
<feature type="transmembrane region" description="Helical" evidence="1">
    <location>
        <begin position="12"/>
        <end position="31"/>
    </location>
</feature>
<feature type="transmembrane region" description="Helical" evidence="1">
    <location>
        <begin position="357"/>
        <end position="383"/>
    </location>
</feature>
<name>A0A1L8QWE2_9ENTE</name>
<sequence>MIRYFFKLYQEQLYSRRLFLFLVITSFYFTLTIDPELTAPLGRLVQIQDTFYLSLLFLPMYSIFFFSVFFREQDFLKIRAIKKKRYYLANLLNIVLFNIILMSLIFFIISWISILFSKNSNTSITAQNIATLNSSAHSIFGTINFTTFIAGLYMLVNFSIIIAIIVLLGYTKGKIIGYISYSIFYILIMWSGRTVFFEQFSGEYDVFNLSTYLLLPISSIYETQTPIFQYVFFKLVILLFVFFSILLLYFPPKNLFRVHFFDRLFISRKIIMATFLFMVVYFTLFSIYYGETRVQQFFTMYHYGSLTPIPFLWLICYFLFSPFILSIRFSELEENIDSLIVRHYRIKYWRIKCLKTVYRYLAVYFMLTSIFLSVTMLLTGYSFYLDELISLLFIFLELILITTSYLMFYFILKQTSVSFLLCLIGYLFLLFPFDWTKWLPFGLSSTTRINEVGYGKSILIFGTILLLEIWIISRGKQRNGYGKE</sequence>
<feature type="transmembrane region" description="Helical" evidence="1">
    <location>
        <begin position="417"/>
        <end position="433"/>
    </location>
</feature>
<accession>A0A1L8QWE2</accession>
<feature type="transmembrane region" description="Helical" evidence="1">
    <location>
        <begin position="148"/>
        <end position="168"/>
    </location>
</feature>
<evidence type="ECO:0000313" key="3">
    <source>
        <dbReference type="Proteomes" id="UP000182149"/>
    </source>
</evidence>
<reference evidence="2 3" key="1">
    <citation type="submission" date="2014-12" db="EMBL/GenBank/DDBJ databases">
        <title>Draft genome sequences of 29 type strains of Enterococci.</title>
        <authorList>
            <person name="Zhong Z."/>
            <person name="Sun Z."/>
            <person name="Liu W."/>
            <person name="Zhang W."/>
            <person name="Zhang H."/>
        </authorList>
    </citation>
    <scope>NUCLEOTIDE SEQUENCE [LARGE SCALE GENOMIC DNA]</scope>
    <source>
        <strain evidence="2 3">DSM 17690</strain>
    </source>
</reference>